<name>A0A383ADG9_9ZZZZ</name>
<accession>A0A383ADG9</accession>
<proteinExistence type="predicted"/>
<evidence type="ECO:0000256" key="5">
    <source>
        <dbReference type="ARBA" id="ARBA00023136"/>
    </source>
</evidence>
<evidence type="ECO:0000256" key="6">
    <source>
        <dbReference type="SAM" id="Phobius"/>
    </source>
</evidence>
<feature type="transmembrane region" description="Helical" evidence="6">
    <location>
        <begin position="198"/>
        <end position="218"/>
    </location>
</feature>
<evidence type="ECO:0008006" key="8">
    <source>
        <dbReference type="Google" id="ProtNLM"/>
    </source>
</evidence>
<keyword evidence="2" id="KW-1003">Cell membrane</keyword>
<evidence type="ECO:0000256" key="4">
    <source>
        <dbReference type="ARBA" id="ARBA00022989"/>
    </source>
</evidence>
<protein>
    <recommendedName>
        <fullName evidence="8">Lysine transporter LysE</fullName>
    </recommendedName>
</protein>
<keyword evidence="5 6" id="KW-0472">Membrane</keyword>
<keyword evidence="3 6" id="KW-0812">Transmembrane</keyword>
<feature type="transmembrane region" description="Helical" evidence="6">
    <location>
        <begin position="85"/>
        <end position="103"/>
    </location>
</feature>
<dbReference type="EMBL" id="UINC01190867">
    <property type="protein sequence ID" value="SVE05225.1"/>
    <property type="molecule type" value="Genomic_DNA"/>
</dbReference>
<feature type="transmembrane region" description="Helical" evidence="6">
    <location>
        <begin position="165"/>
        <end position="186"/>
    </location>
</feature>
<evidence type="ECO:0000256" key="3">
    <source>
        <dbReference type="ARBA" id="ARBA00022692"/>
    </source>
</evidence>
<feature type="transmembrane region" description="Helical" evidence="6">
    <location>
        <begin position="133"/>
        <end position="153"/>
    </location>
</feature>
<dbReference type="PIRSF" id="PIRSF006324">
    <property type="entry name" value="LeuE"/>
    <property type="match status" value="1"/>
</dbReference>
<organism evidence="7">
    <name type="scientific">marine metagenome</name>
    <dbReference type="NCBI Taxonomy" id="408172"/>
    <lineage>
        <taxon>unclassified sequences</taxon>
        <taxon>metagenomes</taxon>
        <taxon>ecological metagenomes</taxon>
    </lineage>
</organism>
<keyword evidence="4 6" id="KW-1133">Transmembrane helix</keyword>
<dbReference type="GO" id="GO:0015171">
    <property type="term" value="F:amino acid transmembrane transporter activity"/>
    <property type="evidence" value="ECO:0007669"/>
    <property type="project" value="TreeGrafter"/>
</dbReference>
<comment type="subcellular location">
    <subcellularLocation>
        <location evidence="1">Cell membrane</location>
        <topology evidence="1">Multi-pass membrane protein</topology>
    </subcellularLocation>
</comment>
<dbReference type="InterPro" id="IPR001123">
    <property type="entry name" value="LeuE-type"/>
</dbReference>
<feature type="transmembrane region" description="Helical" evidence="6">
    <location>
        <begin position="55"/>
        <end position="79"/>
    </location>
</feature>
<evidence type="ECO:0000313" key="7">
    <source>
        <dbReference type="EMBL" id="SVE05225.1"/>
    </source>
</evidence>
<evidence type="ECO:0000256" key="1">
    <source>
        <dbReference type="ARBA" id="ARBA00004651"/>
    </source>
</evidence>
<dbReference type="GO" id="GO:0005886">
    <property type="term" value="C:plasma membrane"/>
    <property type="evidence" value="ECO:0007669"/>
    <property type="project" value="UniProtKB-SubCell"/>
</dbReference>
<sequence>MFINKRTHLDYQRNLLNLSSWFPFALVCLLGAMSPGPSLATVIRNTVIGSRYHGIATGVSHALGIGFYAFLSVTGLMILIREAPLVFQVLTWLGAAYLIWLGWQGLTAKKSLIDQNENQISTLQISSAAMDGLAISLLNPKITAFFLALFSQFVDQATNLLNSSIIVATPMLIDGLWYSLIAIFVSQKFLLTKLRKHGVWFDRSIGVLLILIALRFFFNDPLI</sequence>
<dbReference type="AlphaFoldDB" id="A0A383ADG9"/>
<evidence type="ECO:0000256" key="2">
    <source>
        <dbReference type="ARBA" id="ARBA00022475"/>
    </source>
</evidence>
<gene>
    <name evidence="7" type="ORF">METZ01_LOCUS458079</name>
</gene>
<reference evidence="7" key="1">
    <citation type="submission" date="2018-05" db="EMBL/GenBank/DDBJ databases">
        <authorList>
            <person name="Lanie J.A."/>
            <person name="Ng W.-L."/>
            <person name="Kazmierczak K.M."/>
            <person name="Andrzejewski T.M."/>
            <person name="Davidsen T.M."/>
            <person name="Wayne K.J."/>
            <person name="Tettelin H."/>
            <person name="Glass J.I."/>
            <person name="Rusch D."/>
            <person name="Podicherti R."/>
            <person name="Tsui H.-C.T."/>
            <person name="Winkler M.E."/>
        </authorList>
    </citation>
    <scope>NUCLEOTIDE SEQUENCE</scope>
</reference>
<dbReference type="Pfam" id="PF01810">
    <property type="entry name" value="LysE"/>
    <property type="match status" value="1"/>
</dbReference>
<dbReference type="PANTHER" id="PTHR30086">
    <property type="entry name" value="ARGININE EXPORTER PROTEIN ARGO"/>
    <property type="match status" value="1"/>
</dbReference>
<dbReference type="PANTHER" id="PTHR30086:SF16">
    <property type="entry name" value="AMINO ACID EFFLUX PERMEASE RHTB FAMILY"/>
    <property type="match status" value="1"/>
</dbReference>
<feature type="transmembrane region" description="Helical" evidence="6">
    <location>
        <begin position="20"/>
        <end position="43"/>
    </location>
</feature>